<proteinExistence type="predicted"/>
<comment type="caution">
    <text evidence="4">The sequence shown here is derived from an EMBL/GenBank/DDBJ whole genome shotgun (WGS) entry which is preliminary data.</text>
</comment>
<dbReference type="PANTHER" id="PTHR43522:SF2">
    <property type="entry name" value="TRANSKETOLASE 1-RELATED"/>
    <property type="match status" value="1"/>
</dbReference>
<protein>
    <recommendedName>
        <fullName evidence="3">Transketolase-like C-terminal domain-containing protein</fullName>
    </recommendedName>
</protein>
<dbReference type="InterPro" id="IPR033247">
    <property type="entry name" value="Transketolase_fam"/>
</dbReference>
<dbReference type="Proteomes" id="UP000250462">
    <property type="component" value="Unassembled WGS sequence"/>
</dbReference>
<sequence length="249" mass="26651">MASPCTDRGGRTDRRIWCSAITCVLPFGSPPSCGFPSCTCSLTIPWPSVRTAPPISRSSSSPRCARFPGSTWCVPPMPPRLLPRGDVSTRRPSGRRHSSCPARTFRCCRSADVAAGVANGGYVAWQYRDGDALAIIATGSEVHLAVEAARRLAGEGVAVRVVSMPCVEWFLESGAGHMESVLPSGLAARVAVEAGRGDAWYRWTGRDGEVVSVDEFGESGDGPSVMRRRGMHRDAILSAARAVLARQHR</sequence>
<evidence type="ECO:0000313" key="4">
    <source>
        <dbReference type="EMBL" id="RAW17687.1"/>
    </source>
</evidence>
<keyword evidence="5" id="KW-1185">Reference proteome</keyword>
<evidence type="ECO:0000256" key="1">
    <source>
        <dbReference type="ARBA" id="ARBA00022723"/>
    </source>
</evidence>
<dbReference type="GO" id="GO:0005829">
    <property type="term" value="C:cytosol"/>
    <property type="evidence" value="ECO:0007669"/>
    <property type="project" value="TreeGrafter"/>
</dbReference>
<name>A0A329QZN2_9ACTN</name>
<dbReference type="EMBL" id="QMIG01000003">
    <property type="protein sequence ID" value="RAW17687.1"/>
    <property type="molecule type" value="Genomic_DNA"/>
</dbReference>
<reference evidence="4 5" key="1">
    <citation type="submission" date="2018-06" db="EMBL/GenBank/DDBJ databases">
        <title>Phytoactinopolyspora halophila sp. nov., a novel halophilic actinomycete isolated from a saline soil in China.</title>
        <authorList>
            <person name="Tang S.-K."/>
        </authorList>
    </citation>
    <scope>NUCLEOTIDE SEQUENCE [LARGE SCALE GENOMIC DNA]</scope>
    <source>
        <strain evidence="4 5">YIM 96934</strain>
    </source>
</reference>
<keyword evidence="2" id="KW-0460">Magnesium</keyword>
<gene>
    <name evidence="4" type="ORF">DPM12_05885</name>
</gene>
<dbReference type="PANTHER" id="PTHR43522">
    <property type="entry name" value="TRANSKETOLASE"/>
    <property type="match status" value="1"/>
</dbReference>
<dbReference type="Pfam" id="PF22613">
    <property type="entry name" value="Transketolase_C_1"/>
    <property type="match status" value="1"/>
</dbReference>
<accession>A0A329QZN2</accession>
<dbReference type="SUPFAM" id="SSF52922">
    <property type="entry name" value="TK C-terminal domain-like"/>
    <property type="match status" value="1"/>
</dbReference>
<dbReference type="Gene3D" id="3.40.50.920">
    <property type="match status" value="1"/>
</dbReference>
<dbReference type="GO" id="GO:0004802">
    <property type="term" value="F:transketolase activity"/>
    <property type="evidence" value="ECO:0007669"/>
    <property type="project" value="TreeGrafter"/>
</dbReference>
<dbReference type="InterPro" id="IPR055152">
    <property type="entry name" value="Transketolase-like_C_2"/>
</dbReference>
<evidence type="ECO:0000256" key="2">
    <source>
        <dbReference type="ARBA" id="ARBA00022842"/>
    </source>
</evidence>
<evidence type="ECO:0000313" key="5">
    <source>
        <dbReference type="Proteomes" id="UP000250462"/>
    </source>
</evidence>
<organism evidence="4 5">
    <name type="scientific">Phytoactinopolyspora halophila</name>
    <dbReference type="NCBI Taxonomy" id="1981511"/>
    <lineage>
        <taxon>Bacteria</taxon>
        <taxon>Bacillati</taxon>
        <taxon>Actinomycetota</taxon>
        <taxon>Actinomycetes</taxon>
        <taxon>Jiangellales</taxon>
        <taxon>Jiangellaceae</taxon>
        <taxon>Phytoactinopolyspora</taxon>
    </lineage>
</organism>
<dbReference type="AlphaFoldDB" id="A0A329QZN2"/>
<feature type="domain" description="Transketolase-like C-terminal" evidence="3">
    <location>
        <begin position="120"/>
        <end position="231"/>
    </location>
</feature>
<keyword evidence="1" id="KW-0479">Metal-binding</keyword>
<dbReference type="GO" id="GO:0046872">
    <property type="term" value="F:metal ion binding"/>
    <property type="evidence" value="ECO:0007669"/>
    <property type="project" value="UniProtKB-KW"/>
</dbReference>
<dbReference type="InterPro" id="IPR009014">
    <property type="entry name" value="Transketo_C/PFOR_II"/>
</dbReference>
<evidence type="ECO:0000259" key="3">
    <source>
        <dbReference type="Pfam" id="PF22613"/>
    </source>
</evidence>
<dbReference type="GO" id="GO:0006098">
    <property type="term" value="P:pentose-phosphate shunt"/>
    <property type="evidence" value="ECO:0007669"/>
    <property type="project" value="TreeGrafter"/>
</dbReference>